<evidence type="ECO:0000313" key="2">
    <source>
        <dbReference type="Proteomes" id="UP000247702"/>
    </source>
</evidence>
<gene>
    <name evidence="1" type="ORF">RclHR1_01580008</name>
</gene>
<evidence type="ECO:0008006" key="3">
    <source>
        <dbReference type="Google" id="ProtNLM"/>
    </source>
</evidence>
<dbReference type="EMBL" id="BEXD01000646">
    <property type="protein sequence ID" value="GBB89107.1"/>
    <property type="molecule type" value="Genomic_DNA"/>
</dbReference>
<dbReference type="Gene3D" id="1.10.10.1010">
    <property type="entry name" value="Intein homing endonuclease, domain IV"/>
    <property type="match status" value="1"/>
</dbReference>
<reference evidence="1 2" key="1">
    <citation type="submission" date="2017-11" db="EMBL/GenBank/DDBJ databases">
        <title>The genome of Rhizophagus clarus HR1 reveals common genetic basis of auxotrophy among arbuscular mycorrhizal fungi.</title>
        <authorList>
            <person name="Kobayashi Y."/>
        </authorList>
    </citation>
    <scope>NUCLEOTIDE SEQUENCE [LARGE SCALE GENOMIC DNA]</scope>
    <source>
        <strain evidence="1 2">HR1</strain>
    </source>
</reference>
<dbReference type="Proteomes" id="UP000247702">
    <property type="component" value="Unassembled WGS sequence"/>
</dbReference>
<proteinExistence type="predicted"/>
<comment type="caution">
    <text evidence="1">The sequence shown here is derived from an EMBL/GenBank/DDBJ whole genome shotgun (WGS) entry which is preliminary data.</text>
</comment>
<accession>A0A2Z6QG34</accession>
<evidence type="ECO:0000313" key="1">
    <source>
        <dbReference type="EMBL" id="GBB89107.1"/>
    </source>
</evidence>
<keyword evidence="2" id="KW-1185">Reference proteome</keyword>
<sequence>MYKWIDYDRFEVIKYLAEGGFETIYKATWKDGFIERWDSENNQWKRSKFWFEKHENFPVDLKCLHNSQDITSDFLREDADPLKRPKAKELYVLINDLLYNLTRDINHEIDKKIEEADKINEKFTQVSRLLDFKNLPESKNAIDNKDDDSSFEEYSESIKMDFTKLNLNSED</sequence>
<name>A0A2Z6QG34_9GLOM</name>
<dbReference type="AlphaFoldDB" id="A0A2Z6QG34"/>
<organism evidence="1 2">
    <name type="scientific">Rhizophagus clarus</name>
    <dbReference type="NCBI Taxonomy" id="94130"/>
    <lineage>
        <taxon>Eukaryota</taxon>
        <taxon>Fungi</taxon>
        <taxon>Fungi incertae sedis</taxon>
        <taxon>Mucoromycota</taxon>
        <taxon>Glomeromycotina</taxon>
        <taxon>Glomeromycetes</taxon>
        <taxon>Glomerales</taxon>
        <taxon>Glomeraceae</taxon>
        <taxon>Rhizophagus</taxon>
    </lineage>
</organism>
<protein>
    <recommendedName>
        <fullName evidence="3">Protein kinase domain-containing protein</fullName>
    </recommendedName>
</protein>